<dbReference type="EnsemblProtists" id="EKX55034">
    <property type="protein sequence ID" value="EKX55034"/>
    <property type="gene ID" value="GUITHDRAFT_99673"/>
</dbReference>
<dbReference type="GO" id="GO:0035859">
    <property type="term" value="C:Seh1-associated complex"/>
    <property type="evidence" value="ECO:0007669"/>
    <property type="project" value="TreeGrafter"/>
</dbReference>
<dbReference type="HOGENOM" id="CLU_032441_1_1_1"/>
<dbReference type="PANTHER" id="PTHR11024">
    <property type="entry name" value="NUCLEAR PORE COMPLEX PROTEIN SEC13 / SEH1 FAMILY MEMBER"/>
    <property type="match status" value="1"/>
</dbReference>
<dbReference type="PaxDb" id="55529-EKX55034"/>
<dbReference type="PANTHER" id="PTHR11024:SF3">
    <property type="entry name" value="NUCLEOPORIN SEH1"/>
    <property type="match status" value="1"/>
</dbReference>
<proteinExistence type="inferred from homology"/>
<dbReference type="AlphaFoldDB" id="L1K346"/>
<name>L1K346_GUITC</name>
<keyword evidence="11" id="KW-1185">Reference proteome</keyword>
<evidence type="ECO:0000313" key="11">
    <source>
        <dbReference type="Proteomes" id="UP000011087"/>
    </source>
</evidence>
<dbReference type="OMA" id="NAPTRRW"/>
<dbReference type="STRING" id="905079.L1K346"/>
<reference evidence="9 11" key="1">
    <citation type="journal article" date="2012" name="Nature">
        <title>Algal genomes reveal evolutionary mosaicism and the fate of nucleomorphs.</title>
        <authorList>
            <consortium name="DOE Joint Genome Institute"/>
            <person name="Curtis B.A."/>
            <person name="Tanifuji G."/>
            <person name="Burki F."/>
            <person name="Gruber A."/>
            <person name="Irimia M."/>
            <person name="Maruyama S."/>
            <person name="Arias M.C."/>
            <person name="Ball S.G."/>
            <person name="Gile G.H."/>
            <person name="Hirakawa Y."/>
            <person name="Hopkins J.F."/>
            <person name="Kuo A."/>
            <person name="Rensing S.A."/>
            <person name="Schmutz J."/>
            <person name="Symeonidi A."/>
            <person name="Elias M."/>
            <person name="Eveleigh R.J."/>
            <person name="Herman E.K."/>
            <person name="Klute M.J."/>
            <person name="Nakayama T."/>
            <person name="Obornik M."/>
            <person name="Reyes-Prieto A."/>
            <person name="Armbrust E.V."/>
            <person name="Aves S.J."/>
            <person name="Beiko R.G."/>
            <person name="Coutinho P."/>
            <person name="Dacks J.B."/>
            <person name="Durnford D.G."/>
            <person name="Fast N.M."/>
            <person name="Green B.R."/>
            <person name="Grisdale C.J."/>
            <person name="Hempel F."/>
            <person name="Henrissat B."/>
            <person name="Hoppner M.P."/>
            <person name="Ishida K."/>
            <person name="Kim E."/>
            <person name="Koreny L."/>
            <person name="Kroth P.G."/>
            <person name="Liu Y."/>
            <person name="Malik S.B."/>
            <person name="Maier U.G."/>
            <person name="McRose D."/>
            <person name="Mock T."/>
            <person name="Neilson J.A."/>
            <person name="Onodera N.T."/>
            <person name="Poole A.M."/>
            <person name="Pritham E.J."/>
            <person name="Richards T.A."/>
            <person name="Rocap G."/>
            <person name="Roy S.W."/>
            <person name="Sarai C."/>
            <person name="Schaack S."/>
            <person name="Shirato S."/>
            <person name="Slamovits C.H."/>
            <person name="Spencer D.F."/>
            <person name="Suzuki S."/>
            <person name="Worden A.Z."/>
            <person name="Zauner S."/>
            <person name="Barry K."/>
            <person name="Bell C."/>
            <person name="Bharti A.K."/>
            <person name="Crow J.A."/>
            <person name="Grimwood J."/>
            <person name="Kramer R."/>
            <person name="Lindquist E."/>
            <person name="Lucas S."/>
            <person name="Salamov A."/>
            <person name="McFadden G.I."/>
            <person name="Lane C.E."/>
            <person name="Keeling P.J."/>
            <person name="Gray M.W."/>
            <person name="Grigoriev I.V."/>
            <person name="Archibald J.M."/>
        </authorList>
    </citation>
    <scope>NUCLEOTIDE SEQUENCE</scope>
    <source>
        <strain evidence="9 11">CCMP2712</strain>
    </source>
</reference>
<evidence type="ECO:0000256" key="7">
    <source>
        <dbReference type="ARBA" id="ARBA00023242"/>
    </source>
</evidence>
<evidence type="ECO:0000256" key="6">
    <source>
        <dbReference type="ARBA" id="ARBA00022927"/>
    </source>
</evidence>
<dbReference type="SMART" id="SM00320">
    <property type="entry name" value="WD40"/>
    <property type="match status" value="4"/>
</dbReference>
<dbReference type="Proteomes" id="UP000011087">
    <property type="component" value="Unassembled WGS sequence"/>
</dbReference>
<dbReference type="GO" id="GO:1904263">
    <property type="term" value="P:positive regulation of TORC1 signaling"/>
    <property type="evidence" value="ECO:0007669"/>
    <property type="project" value="TreeGrafter"/>
</dbReference>
<dbReference type="Gene3D" id="2.130.10.10">
    <property type="entry name" value="YVTN repeat-like/Quinoprotein amine dehydrogenase"/>
    <property type="match status" value="2"/>
</dbReference>
<dbReference type="GO" id="GO:0015031">
    <property type="term" value="P:protein transport"/>
    <property type="evidence" value="ECO:0007669"/>
    <property type="project" value="UniProtKB-KW"/>
</dbReference>
<dbReference type="EMBL" id="JH992966">
    <property type="protein sequence ID" value="EKX55034.1"/>
    <property type="molecule type" value="Genomic_DNA"/>
</dbReference>
<reference evidence="10" key="3">
    <citation type="submission" date="2015-06" db="UniProtKB">
        <authorList>
            <consortium name="EnsemblProtists"/>
        </authorList>
    </citation>
    <scope>IDENTIFICATION</scope>
</reference>
<evidence type="ECO:0000256" key="4">
    <source>
        <dbReference type="ARBA" id="ARBA00022574"/>
    </source>
</evidence>
<dbReference type="Pfam" id="PF00400">
    <property type="entry name" value="WD40"/>
    <property type="match status" value="3"/>
</dbReference>
<dbReference type="RefSeq" id="XP_005842014.1">
    <property type="nucleotide sequence ID" value="XM_005841957.1"/>
</dbReference>
<keyword evidence="6" id="KW-0653">Protein transport</keyword>
<keyword evidence="4 8" id="KW-0853">WD repeat</keyword>
<dbReference type="GO" id="GO:0005198">
    <property type="term" value="F:structural molecule activity"/>
    <property type="evidence" value="ECO:0007669"/>
    <property type="project" value="InterPro"/>
</dbReference>
<evidence type="ECO:0000256" key="8">
    <source>
        <dbReference type="PROSITE-ProRule" id="PRU00221"/>
    </source>
</evidence>
<keyword evidence="3" id="KW-0813">Transport</keyword>
<dbReference type="InterPro" id="IPR036322">
    <property type="entry name" value="WD40_repeat_dom_sf"/>
</dbReference>
<feature type="repeat" description="WD" evidence="8">
    <location>
        <begin position="62"/>
        <end position="95"/>
    </location>
</feature>
<evidence type="ECO:0000313" key="9">
    <source>
        <dbReference type="EMBL" id="EKX55034.1"/>
    </source>
</evidence>
<dbReference type="SUPFAM" id="SSF50978">
    <property type="entry name" value="WD40 repeat-like"/>
    <property type="match status" value="1"/>
</dbReference>
<dbReference type="InterPro" id="IPR001680">
    <property type="entry name" value="WD40_rpt"/>
</dbReference>
<dbReference type="OrthoDB" id="5566198at2759"/>
<dbReference type="InterPro" id="IPR015943">
    <property type="entry name" value="WD40/YVTN_repeat-like_dom_sf"/>
</dbReference>
<dbReference type="GeneID" id="17311532"/>
<keyword evidence="5" id="KW-0677">Repeat</keyword>
<dbReference type="InterPro" id="IPR037363">
    <property type="entry name" value="Sec13/Seh1_fam"/>
</dbReference>
<evidence type="ECO:0000256" key="3">
    <source>
        <dbReference type="ARBA" id="ARBA00022448"/>
    </source>
</evidence>
<dbReference type="GO" id="GO:0034198">
    <property type="term" value="P:cellular response to amino acid starvation"/>
    <property type="evidence" value="ECO:0007669"/>
    <property type="project" value="TreeGrafter"/>
</dbReference>
<comment type="similarity">
    <text evidence="2">Belongs to the WD repeat SEC13 family.</text>
</comment>
<dbReference type="PROSITE" id="PS50082">
    <property type="entry name" value="WD_REPEATS_2"/>
    <property type="match status" value="1"/>
</dbReference>
<evidence type="ECO:0000256" key="1">
    <source>
        <dbReference type="ARBA" id="ARBA00004259"/>
    </source>
</evidence>
<comment type="subcellular location">
    <subcellularLocation>
        <location evidence="1">Nucleus envelope</location>
    </subcellularLocation>
</comment>
<evidence type="ECO:0000256" key="5">
    <source>
        <dbReference type="ARBA" id="ARBA00022737"/>
    </source>
</evidence>
<keyword evidence="7" id="KW-0539">Nucleus</keyword>
<dbReference type="GO" id="GO:0031080">
    <property type="term" value="C:nuclear pore outer ring"/>
    <property type="evidence" value="ECO:0007669"/>
    <property type="project" value="TreeGrafter"/>
</dbReference>
<dbReference type="KEGG" id="gtt:GUITHDRAFT_99673"/>
<sequence length="309" mass="34067">MATARRPVDKISTGHTACIHYIAHDYYGKRIATCSSDKTIRVFDKDDDDQWRLISPPFGGSGSGHRSAIWKVDWAHPEFGQVLASCSDDRTVIIWREKEFGYSGNSEFKIKFEVEIANRMTVTGMNTFSQPVATLMDFQKAVNSIAFAPSHLGLQLASACNDGKVRIHQGNPTNLNQWTLSSEFDVDGAGLSSYITCVSWNKNRVEQPMLAVRDIDWAPNMGRPMHLLAAAIGSSVQVWRLPLFTGWSSASGDRIENLDKPSVLPTPQEDASGAVMPYWRVGWNLTGTTLAASAENGQASMFCALLSMK</sequence>
<accession>L1K346</accession>
<evidence type="ECO:0000313" key="10">
    <source>
        <dbReference type="EnsemblProtists" id="EKX55034"/>
    </source>
</evidence>
<organism evidence="9">
    <name type="scientific">Guillardia theta (strain CCMP2712)</name>
    <name type="common">Cryptophyte</name>
    <dbReference type="NCBI Taxonomy" id="905079"/>
    <lineage>
        <taxon>Eukaryota</taxon>
        <taxon>Cryptophyceae</taxon>
        <taxon>Pyrenomonadales</taxon>
        <taxon>Geminigeraceae</taxon>
        <taxon>Guillardia</taxon>
    </lineage>
</organism>
<reference evidence="11" key="2">
    <citation type="submission" date="2012-11" db="EMBL/GenBank/DDBJ databases">
        <authorList>
            <person name="Kuo A."/>
            <person name="Curtis B.A."/>
            <person name="Tanifuji G."/>
            <person name="Burki F."/>
            <person name="Gruber A."/>
            <person name="Irimia M."/>
            <person name="Maruyama S."/>
            <person name="Arias M.C."/>
            <person name="Ball S.G."/>
            <person name="Gile G.H."/>
            <person name="Hirakawa Y."/>
            <person name="Hopkins J.F."/>
            <person name="Rensing S.A."/>
            <person name="Schmutz J."/>
            <person name="Symeonidi A."/>
            <person name="Elias M."/>
            <person name="Eveleigh R.J."/>
            <person name="Herman E.K."/>
            <person name="Klute M.J."/>
            <person name="Nakayama T."/>
            <person name="Obornik M."/>
            <person name="Reyes-Prieto A."/>
            <person name="Armbrust E.V."/>
            <person name="Aves S.J."/>
            <person name="Beiko R.G."/>
            <person name="Coutinho P."/>
            <person name="Dacks J.B."/>
            <person name="Durnford D.G."/>
            <person name="Fast N.M."/>
            <person name="Green B.R."/>
            <person name="Grisdale C."/>
            <person name="Hempe F."/>
            <person name="Henrissat B."/>
            <person name="Hoppner M.P."/>
            <person name="Ishida K.-I."/>
            <person name="Kim E."/>
            <person name="Koreny L."/>
            <person name="Kroth P.G."/>
            <person name="Liu Y."/>
            <person name="Malik S.-B."/>
            <person name="Maier U.G."/>
            <person name="McRose D."/>
            <person name="Mock T."/>
            <person name="Neilson J.A."/>
            <person name="Onodera N.T."/>
            <person name="Poole A.M."/>
            <person name="Pritham E.J."/>
            <person name="Richards T.A."/>
            <person name="Rocap G."/>
            <person name="Roy S.W."/>
            <person name="Sarai C."/>
            <person name="Schaack S."/>
            <person name="Shirato S."/>
            <person name="Slamovits C.H."/>
            <person name="Spencer D.F."/>
            <person name="Suzuki S."/>
            <person name="Worden A.Z."/>
            <person name="Zauner S."/>
            <person name="Barry K."/>
            <person name="Bell C."/>
            <person name="Bharti A.K."/>
            <person name="Crow J.A."/>
            <person name="Grimwood J."/>
            <person name="Kramer R."/>
            <person name="Lindquist E."/>
            <person name="Lucas S."/>
            <person name="Salamov A."/>
            <person name="McFadden G.I."/>
            <person name="Lane C.E."/>
            <person name="Keeling P.J."/>
            <person name="Gray M.W."/>
            <person name="Grigoriev I.V."/>
            <person name="Archibald J.M."/>
        </authorList>
    </citation>
    <scope>NUCLEOTIDE SEQUENCE</scope>
    <source>
        <strain evidence="11">CCMP2712</strain>
    </source>
</reference>
<dbReference type="eggNOG" id="KOG2445">
    <property type="taxonomic scope" value="Eukaryota"/>
</dbReference>
<protein>
    <submittedName>
        <fullName evidence="9">Seh1, nuclear pore complex component</fullName>
    </submittedName>
</protein>
<gene>
    <name evidence="9" type="primary">SEH1</name>
    <name evidence="9" type="ORF">GUITHDRAFT_99673</name>
</gene>
<evidence type="ECO:0000256" key="2">
    <source>
        <dbReference type="ARBA" id="ARBA00010102"/>
    </source>
</evidence>